<gene>
    <name evidence="3" type="ORF">H1R19_22120</name>
</gene>
<dbReference type="PANTHER" id="PTHR31528:SF3">
    <property type="entry name" value="THIAMINE BIOSYNTHESIS PROTEIN HI_0357-RELATED"/>
    <property type="match status" value="1"/>
</dbReference>
<name>A0A7D7LXW8_9ACTN</name>
<sequence length="349" mass="37650">MNPARPRRRLIRVAVAVIASALALSTAACGSDTSENADGATKMNVILPWYADPEGGGYFAADAENLYADKNIDVTLEPGGPQVSATQLVASGRAQIGHSDAAGIVQAQQQGIPVVAIAAIYQDNPVGIISHKDQNITSFDDMKGKTLVSQAGALYPVWLDKKLGVPLKTMQYQGSIATFLNDPTLLQQGWPTNEVRQAEEAGVPVNFMPYSESGFNPYNDVVFTSKEYFDSHQEELKAFLDASIQGWHDYMADVDVATKANEAILKANSEQSPESVWFAWDAQRKFVATGDGVKQIGAMTEARWNTLIEQLTELGQVTKPVTASELYDATLLPMIASPTEMPPVPADAN</sequence>
<evidence type="ECO:0000259" key="2">
    <source>
        <dbReference type="Pfam" id="PF09084"/>
    </source>
</evidence>
<dbReference type="RefSeq" id="WP_188328428.1">
    <property type="nucleotide sequence ID" value="NZ_CP059491.1"/>
</dbReference>
<proteinExistence type="predicted"/>
<dbReference type="GO" id="GO:0009228">
    <property type="term" value="P:thiamine biosynthetic process"/>
    <property type="evidence" value="ECO:0007669"/>
    <property type="project" value="InterPro"/>
</dbReference>
<organism evidence="3 4">
    <name type="scientific">Gordonia jinghuaiqii</name>
    <dbReference type="NCBI Taxonomy" id="2758710"/>
    <lineage>
        <taxon>Bacteria</taxon>
        <taxon>Bacillati</taxon>
        <taxon>Actinomycetota</taxon>
        <taxon>Actinomycetes</taxon>
        <taxon>Mycobacteriales</taxon>
        <taxon>Gordoniaceae</taxon>
        <taxon>Gordonia</taxon>
    </lineage>
</organism>
<dbReference type="Pfam" id="PF09084">
    <property type="entry name" value="NMT1"/>
    <property type="match status" value="1"/>
</dbReference>
<dbReference type="EMBL" id="CP059491">
    <property type="protein sequence ID" value="QMT01476.1"/>
    <property type="molecule type" value="Genomic_DNA"/>
</dbReference>
<protein>
    <submittedName>
        <fullName evidence="3">ABC transporter substrate-binding protein</fullName>
    </submittedName>
</protein>
<feature type="signal peptide" evidence="1">
    <location>
        <begin position="1"/>
        <end position="30"/>
    </location>
</feature>
<reference evidence="4" key="1">
    <citation type="submission" date="2020-07" db="EMBL/GenBank/DDBJ databases">
        <title>novel species isolated from the respiratory tract of Marmot.</title>
        <authorList>
            <person name="Zhang G."/>
        </authorList>
    </citation>
    <scope>NUCLEOTIDE SEQUENCE [LARGE SCALE GENOMIC DNA]</scope>
    <source>
        <strain evidence="4">686</strain>
    </source>
</reference>
<evidence type="ECO:0000313" key="3">
    <source>
        <dbReference type="EMBL" id="QMT01476.1"/>
    </source>
</evidence>
<dbReference type="InterPro" id="IPR015168">
    <property type="entry name" value="SsuA/THI5"/>
</dbReference>
<feature type="chain" id="PRO_5027832921" evidence="1">
    <location>
        <begin position="31"/>
        <end position="349"/>
    </location>
</feature>
<dbReference type="SUPFAM" id="SSF53850">
    <property type="entry name" value="Periplasmic binding protein-like II"/>
    <property type="match status" value="1"/>
</dbReference>
<dbReference type="PROSITE" id="PS51257">
    <property type="entry name" value="PROKAR_LIPOPROTEIN"/>
    <property type="match status" value="1"/>
</dbReference>
<dbReference type="InterPro" id="IPR027939">
    <property type="entry name" value="NMT1/THI5"/>
</dbReference>
<accession>A0A7D7LXW8</accession>
<dbReference type="Proteomes" id="UP000515663">
    <property type="component" value="Chromosome"/>
</dbReference>
<evidence type="ECO:0000313" key="4">
    <source>
        <dbReference type="Proteomes" id="UP000515663"/>
    </source>
</evidence>
<dbReference type="AlphaFoldDB" id="A0A7D7LXW8"/>
<evidence type="ECO:0000256" key="1">
    <source>
        <dbReference type="SAM" id="SignalP"/>
    </source>
</evidence>
<keyword evidence="1" id="KW-0732">Signal</keyword>
<dbReference type="KEGG" id="gji:H1R19_22120"/>
<feature type="domain" description="SsuA/THI5-like" evidence="2">
    <location>
        <begin position="56"/>
        <end position="253"/>
    </location>
</feature>
<keyword evidence="4" id="KW-1185">Reference proteome</keyword>
<dbReference type="PANTHER" id="PTHR31528">
    <property type="entry name" value="4-AMINO-5-HYDROXYMETHYL-2-METHYLPYRIMIDINE PHOSPHATE SYNTHASE THI11-RELATED"/>
    <property type="match status" value="1"/>
</dbReference>
<dbReference type="Gene3D" id="3.40.190.10">
    <property type="entry name" value="Periplasmic binding protein-like II"/>
    <property type="match status" value="2"/>
</dbReference>